<proteinExistence type="predicted"/>
<name>A0A1M6HNI2_9FLAO</name>
<protein>
    <submittedName>
        <fullName evidence="1">Uncharacterized protein</fullName>
    </submittedName>
</protein>
<dbReference type="RefSeq" id="WP_073317530.1">
    <property type="nucleotide sequence ID" value="NZ_FQYP01000006.1"/>
</dbReference>
<gene>
    <name evidence="1" type="ORF">SAMN04488508_106378</name>
</gene>
<dbReference type="EMBL" id="FQYP01000006">
    <property type="protein sequence ID" value="SHJ23759.1"/>
    <property type="molecule type" value="Genomic_DNA"/>
</dbReference>
<evidence type="ECO:0000313" key="1">
    <source>
        <dbReference type="EMBL" id="SHJ23759.1"/>
    </source>
</evidence>
<accession>A0A1M6HNI2</accession>
<evidence type="ECO:0000313" key="2">
    <source>
        <dbReference type="Proteomes" id="UP000184432"/>
    </source>
</evidence>
<keyword evidence="2" id="KW-1185">Reference proteome</keyword>
<dbReference type="Proteomes" id="UP000184432">
    <property type="component" value="Unassembled WGS sequence"/>
</dbReference>
<dbReference type="OrthoDB" id="9794546at2"/>
<organism evidence="1 2">
    <name type="scientific">Aquimarina spongiae</name>
    <dbReference type="NCBI Taxonomy" id="570521"/>
    <lineage>
        <taxon>Bacteria</taxon>
        <taxon>Pseudomonadati</taxon>
        <taxon>Bacteroidota</taxon>
        <taxon>Flavobacteriia</taxon>
        <taxon>Flavobacteriales</taxon>
        <taxon>Flavobacteriaceae</taxon>
        <taxon>Aquimarina</taxon>
    </lineage>
</organism>
<reference evidence="2" key="1">
    <citation type="submission" date="2016-11" db="EMBL/GenBank/DDBJ databases">
        <authorList>
            <person name="Varghese N."/>
            <person name="Submissions S."/>
        </authorList>
    </citation>
    <scope>NUCLEOTIDE SEQUENCE [LARGE SCALE GENOMIC DNA]</scope>
    <source>
        <strain evidence="2">DSM 22623</strain>
    </source>
</reference>
<sequence length="217" mass="26024">MKKIILILFIVVLPAQTFSQKIFGEGVINIGFNANTIVEFYDSIESDTPIKIMEFFNNTSTKSWDIKDLEIHRKWTNATIHLDYSIFEFQYTQIIDDCIEIVVNTETGKKYWIKKTNNIEIKPWFEYLSGMFTVGLKKKYPQKFYLEPKKESKEFKITKEYQRCYFVKSMKGEWIEISTHGRCEIDDVYESKRKKIPSVWIKWRENDEIIIDYFHIS</sequence>
<dbReference type="AlphaFoldDB" id="A0A1M6HNI2"/>
<dbReference type="STRING" id="570521.SAMN04488508_106378"/>